<keyword evidence="1" id="KW-0472">Membrane</keyword>
<keyword evidence="1" id="KW-1133">Transmembrane helix</keyword>
<reference evidence="3" key="1">
    <citation type="submission" date="2022-05" db="EMBL/GenBank/DDBJ databases">
        <title>Complete genome sequence of toluene-degrading Gulosibacter sediminis strain ACHW.36C.</title>
        <authorList>
            <person name="Wai A.C."/>
            <person name="Lai G.K."/>
            <person name="Griffin S.D."/>
            <person name="Leung F.C."/>
        </authorList>
    </citation>
    <scope>NUCLEOTIDE SEQUENCE [LARGE SCALE GENOMIC DNA]</scope>
    <source>
        <strain evidence="3">ACHW.36C</strain>
    </source>
</reference>
<dbReference type="Pfam" id="PF01478">
    <property type="entry name" value="Peptidase_A24"/>
    <property type="match status" value="1"/>
</dbReference>
<name>A0ABY4N1D3_9MICO</name>
<feature type="transmembrane region" description="Helical" evidence="1">
    <location>
        <begin position="148"/>
        <end position="168"/>
    </location>
</feature>
<organism evidence="3">
    <name type="scientific">Gulosibacter sediminis</name>
    <dbReference type="NCBI Taxonomy" id="1729695"/>
    <lineage>
        <taxon>Bacteria</taxon>
        <taxon>Bacillati</taxon>
        <taxon>Actinomycetota</taxon>
        <taxon>Actinomycetes</taxon>
        <taxon>Micrococcales</taxon>
        <taxon>Microbacteriaceae</taxon>
        <taxon>Gulosibacter</taxon>
    </lineage>
</organism>
<feature type="transmembrane region" description="Helical" evidence="1">
    <location>
        <begin position="17"/>
        <end position="35"/>
    </location>
</feature>
<feature type="transmembrane region" description="Helical" evidence="1">
    <location>
        <begin position="72"/>
        <end position="93"/>
    </location>
</feature>
<protein>
    <submittedName>
        <fullName evidence="3">Prepilin peptidase</fullName>
        <ecNumber evidence="3">3.4.23.43</ecNumber>
    </submittedName>
</protein>
<dbReference type="EMBL" id="CP097160">
    <property type="protein sequence ID" value="UQN15760.1"/>
    <property type="molecule type" value="Genomic_DNA"/>
</dbReference>
<feature type="domain" description="Prepilin type IV endopeptidase peptidase" evidence="2">
    <location>
        <begin position="34"/>
        <end position="130"/>
    </location>
</feature>
<keyword evidence="1" id="KW-0812">Transmembrane</keyword>
<gene>
    <name evidence="3" type="ORF">M3M28_04725</name>
</gene>
<feature type="transmembrane region" description="Helical" evidence="1">
    <location>
        <begin position="105"/>
        <end position="128"/>
    </location>
</feature>
<feature type="transmembrane region" description="Helical" evidence="1">
    <location>
        <begin position="47"/>
        <end position="66"/>
    </location>
</feature>
<evidence type="ECO:0000259" key="2">
    <source>
        <dbReference type="Pfam" id="PF01478"/>
    </source>
</evidence>
<sequence>MDNSAGASSLLGSLGRVWGSILVIGYAAVATVPLVRIDLREHRLPNVWTLPGWVAASVGVLLQWGITAQFPVAAVLAGVLALVLFGAFALVAGMGMGDVKLAVPLAVGLGLLGGHTPLIGLVVAFVAGGLAASVTLLRTRRRDAQLAFGPWLLVGFWSAAVGELSGGVHAGQLG</sequence>
<evidence type="ECO:0000256" key="1">
    <source>
        <dbReference type="SAM" id="Phobius"/>
    </source>
</evidence>
<accession>A0ABY4N1D3</accession>
<evidence type="ECO:0000313" key="3">
    <source>
        <dbReference type="EMBL" id="UQN15760.1"/>
    </source>
</evidence>
<dbReference type="EC" id="3.4.23.43" evidence="3"/>
<keyword evidence="3" id="KW-0378">Hydrolase</keyword>
<dbReference type="Gene3D" id="1.20.120.1220">
    <property type="match status" value="1"/>
</dbReference>
<dbReference type="GO" id="GO:0004190">
    <property type="term" value="F:aspartic-type endopeptidase activity"/>
    <property type="evidence" value="ECO:0007669"/>
    <property type="project" value="UniProtKB-EC"/>
</dbReference>
<dbReference type="InterPro" id="IPR000045">
    <property type="entry name" value="Prepilin_IV_endopep_pep"/>
</dbReference>
<proteinExistence type="predicted"/>